<reference evidence="2" key="1">
    <citation type="submission" date="2020-03" db="EMBL/GenBank/DDBJ databases">
        <authorList>
            <person name="Guo F."/>
        </authorList>
    </citation>
    <scope>NUCLEOTIDE SEQUENCE</scope>
    <source>
        <strain evidence="2">JCM 30134</strain>
    </source>
</reference>
<name>A0A9E5T2R7_9GAMM</name>
<dbReference type="GO" id="GO:0032259">
    <property type="term" value="P:methylation"/>
    <property type="evidence" value="ECO:0007669"/>
    <property type="project" value="UniProtKB-KW"/>
</dbReference>
<keyword evidence="3" id="KW-1185">Reference proteome</keyword>
<dbReference type="Gene3D" id="3.40.50.150">
    <property type="entry name" value="Vaccinia Virus protein VP39"/>
    <property type="match status" value="1"/>
</dbReference>
<organism evidence="2 3">
    <name type="scientific">Pseudomaricurvus hydrocarbonicus</name>
    <dbReference type="NCBI Taxonomy" id="1470433"/>
    <lineage>
        <taxon>Bacteria</taxon>
        <taxon>Pseudomonadati</taxon>
        <taxon>Pseudomonadota</taxon>
        <taxon>Gammaproteobacteria</taxon>
        <taxon>Cellvibrionales</taxon>
        <taxon>Cellvibrionaceae</taxon>
        <taxon>Pseudomaricurvus</taxon>
    </lineage>
</organism>
<dbReference type="Pfam" id="PF13649">
    <property type="entry name" value="Methyltransf_25"/>
    <property type="match status" value="1"/>
</dbReference>
<dbReference type="Proteomes" id="UP000787472">
    <property type="component" value="Unassembled WGS sequence"/>
</dbReference>
<dbReference type="InterPro" id="IPR019410">
    <property type="entry name" value="Methyltransf_16"/>
</dbReference>
<dbReference type="InterPro" id="IPR041698">
    <property type="entry name" value="Methyltransf_25"/>
</dbReference>
<gene>
    <name evidence="2" type="ORF">G8770_21415</name>
</gene>
<keyword evidence="2" id="KW-0489">Methyltransferase</keyword>
<evidence type="ECO:0000259" key="1">
    <source>
        <dbReference type="Pfam" id="PF13649"/>
    </source>
</evidence>
<dbReference type="CDD" id="cd02440">
    <property type="entry name" value="AdoMet_MTases"/>
    <property type="match status" value="1"/>
</dbReference>
<dbReference type="GO" id="GO:0008168">
    <property type="term" value="F:methyltransferase activity"/>
    <property type="evidence" value="ECO:0007669"/>
    <property type="project" value="UniProtKB-KW"/>
</dbReference>
<protein>
    <submittedName>
        <fullName evidence="2">Methyltransferase domain-containing protein</fullName>
    </submittedName>
</protein>
<evidence type="ECO:0000313" key="3">
    <source>
        <dbReference type="Proteomes" id="UP000787472"/>
    </source>
</evidence>
<proteinExistence type="predicted"/>
<dbReference type="InterPro" id="IPR029063">
    <property type="entry name" value="SAM-dependent_MTases_sf"/>
</dbReference>
<comment type="caution">
    <text evidence="2">The sequence shown here is derived from an EMBL/GenBank/DDBJ whole genome shotgun (WGS) entry which is preliminary data.</text>
</comment>
<accession>A0A9E5T2R7</accession>
<feature type="domain" description="Methyltransferase" evidence="1">
    <location>
        <begin position="69"/>
        <end position="143"/>
    </location>
</feature>
<evidence type="ECO:0000313" key="2">
    <source>
        <dbReference type="EMBL" id="NHO68116.1"/>
    </source>
</evidence>
<dbReference type="RefSeq" id="WP_167191809.1">
    <property type="nucleotide sequence ID" value="NZ_JAAONZ010000024.1"/>
</dbReference>
<sequence length="212" mass="23800">MSTPQTPTSATPHVREAFGLQILKNTHPDIRRLKREGGDAALHGNKFWKATYLLMDYLTECPPDPGCRILELGCGWGLGGIYCAKEFGAEVIALDADDSVFPYLEHHAELNGVEIDTVQMRFEDITVEQLEQFDMIIGADICFWDSLVKPVRELIGRAMDAGVERVLLTDPGRPTYRQVAEHYAHTLDAVFSDWDVPEPHNAWGLVLDVYNT</sequence>
<dbReference type="AlphaFoldDB" id="A0A9E5T2R7"/>
<dbReference type="EMBL" id="JAAONZ010000024">
    <property type="protein sequence ID" value="NHO68116.1"/>
    <property type="molecule type" value="Genomic_DNA"/>
</dbReference>
<dbReference type="SUPFAM" id="SSF53335">
    <property type="entry name" value="S-adenosyl-L-methionine-dependent methyltransferases"/>
    <property type="match status" value="1"/>
</dbReference>
<keyword evidence="2" id="KW-0808">Transferase</keyword>
<dbReference type="PANTHER" id="PTHR14614">
    <property type="entry name" value="HEPATOCELLULAR CARCINOMA-ASSOCIATED ANTIGEN"/>
    <property type="match status" value="1"/>
</dbReference>